<organism evidence="1 2">
    <name type="scientific">Aurantiacibacter arachoides</name>
    <dbReference type="NCBI Taxonomy" id="1850444"/>
    <lineage>
        <taxon>Bacteria</taxon>
        <taxon>Pseudomonadati</taxon>
        <taxon>Pseudomonadota</taxon>
        <taxon>Alphaproteobacteria</taxon>
        <taxon>Sphingomonadales</taxon>
        <taxon>Erythrobacteraceae</taxon>
        <taxon>Aurantiacibacter</taxon>
    </lineage>
</organism>
<dbReference type="Proteomes" id="UP000460626">
    <property type="component" value="Unassembled WGS sequence"/>
</dbReference>
<dbReference type="AlphaFoldDB" id="A0A845A2U7"/>
<evidence type="ECO:0000313" key="2">
    <source>
        <dbReference type="Proteomes" id="UP000460626"/>
    </source>
</evidence>
<comment type="caution">
    <text evidence="1">The sequence shown here is derived from an EMBL/GenBank/DDBJ whole genome shotgun (WGS) entry which is preliminary data.</text>
</comment>
<keyword evidence="2" id="KW-1185">Reference proteome</keyword>
<sequence length="122" mass="13209">MSIKPGFYSIRQAGEDQDPLDGQAWGLAMLLHLKEGRFVGVDQGGCKVTGKYQDSLNGGNSLQMIYDLKCGSHLFNGMVLEADHRIEATIDLTAETTTGGHQLLDIGLGPMFISLEWLADPA</sequence>
<dbReference type="OrthoDB" id="7204210at2"/>
<evidence type="ECO:0000313" key="1">
    <source>
        <dbReference type="EMBL" id="MXO94258.1"/>
    </source>
</evidence>
<dbReference type="RefSeq" id="WP_131453497.1">
    <property type="nucleotide sequence ID" value="NZ_BMJK01000002.1"/>
</dbReference>
<gene>
    <name evidence="1" type="ORF">GRI62_11690</name>
</gene>
<reference evidence="1 2" key="1">
    <citation type="submission" date="2019-12" db="EMBL/GenBank/DDBJ databases">
        <title>Genomic-based taxomic classification of the family Erythrobacteraceae.</title>
        <authorList>
            <person name="Xu L."/>
        </authorList>
    </citation>
    <scope>NUCLEOTIDE SEQUENCE [LARGE SCALE GENOMIC DNA]</scope>
    <source>
        <strain evidence="1 2">RC4-10-4</strain>
    </source>
</reference>
<protein>
    <submittedName>
        <fullName evidence="1">Uncharacterized protein</fullName>
    </submittedName>
</protein>
<accession>A0A845A2U7</accession>
<dbReference type="EMBL" id="WTYH01000001">
    <property type="protein sequence ID" value="MXO94258.1"/>
    <property type="molecule type" value="Genomic_DNA"/>
</dbReference>
<name>A0A845A2U7_9SPHN</name>
<proteinExistence type="predicted"/>